<feature type="compositionally biased region" description="Polar residues" evidence="1">
    <location>
        <begin position="369"/>
        <end position="386"/>
    </location>
</feature>
<reference evidence="3" key="1">
    <citation type="journal article" date="2008" name="Nat. Genet.">
        <title>The Pristionchus pacificus genome provides a unique perspective on nematode lifestyle and parasitism.</title>
        <authorList>
            <person name="Dieterich C."/>
            <person name="Clifton S.W."/>
            <person name="Schuster L.N."/>
            <person name="Chinwalla A."/>
            <person name="Delehaunty K."/>
            <person name="Dinkelacker I."/>
            <person name="Fulton L."/>
            <person name="Fulton R."/>
            <person name="Godfrey J."/>
            <person name="Minx P."/>
            <person name="Mitreva M."/>
            <person name="Roeseler W."/>
            <person name="Tian H."/>
            <person name="Witte H."/>
            <person name="Yang S.P."/>
            <person name="Wilson R.K."/>
            <person name="Sommer R.J."/>
        </authorList>
    </citation>
    <scope>NUCLEOTIDE SEQUENCE [LARGE SCALE GENOMIC DNA]</scope>
    <source>
        <strain evidence="3">PS312</strain>
    </source>
</reference>
<feature type="compositionally biased region" description="Polar residues" evidence="1">
    <location>
        <begin position="203"/>
        <end position="215"/>
    </location>
</feature>
<feature type="compositionally biased region" description="Polar residues" evidence="1">
    <location>
        <begin position="153"/>
        <end position="171"/>
    </location>
</feature>
<reference evidence="2" key="2">
    <citation type="submission" date="2022-06" db="UniProtKB">
        <authorList>
            <consortium name="EnsemblMetazoa"/>
        </authorList>
    </citation>
    <scope>IDENTIFICATION</scope>
    <source>
        <strain evidence="2">PS312</strain>
    </source>
</reference>
<dbReference type="InterPro" id="IPR046347">
    <property type="entry name" value="bZIP_sf"/>
</dbReference>
<feature type="compositionally biased region" description="Basic and acidic residues" evidence="1">
    <location>
        <begin position="425"/>
        <end position="449"/>
    </location>
</feature>
<keyword evidence="3" id="KW-1185">Reference proteome</keyword>
<organism evidence="2 3">
    <name type="scientific">Pristionchus pacificus</name>
    <name type="common">Parasitic nematode worm</name>
    <dbReference type="NCBI Taxonomy" id="54126"/>
    <lineage>
        <taxon>Eukaryota</taxon>
        <taxon>Metazoa</taxon>
        <taxon>Ecdysozoa</taxon>
        <taxon>Nematoda</taxon>
        <taxon>Chromadorea</taxon>
        <taxon>Rhabditida</taxon>
        <taxon>Rhabditina</taxon>
        <taxon>Diplogasteromorpha</taxon>
        <taxon>Diplogasteroidea</taxon>
        <taxon>Neodiplogasteridae</taxon>
        <taxon>Pristionchus</taxon>
    </lineage>
</organism>
<feature type="compositionally biased region" description="Acidic residues" evidence="1">
    <location>
        <begin position="177"/>
        <end position="189"/>
    </location>
</feature>
<proteinExistence type="predicted"/>
<name>A0A2A6B797_PRIPA</name>
<feature type="region of interest" description="Disordered" evidence="1">
    <location>
        <begin position="369"/>
        <end position="449"/>
    </location>
</feature>
<dbReference type="EnsemblMetazoa" id="PPA33612.1">
    <property type="protein sequence ID" value="PPA33612.1"/>
    <property type="gene ID" value="WBGene00271981"/>
</dbReference>
<dbReference type="GO" id="GO:0003700">
    <property type="term" value="F:DNA-binding transcription factor activity"/>
    <property type="evidence" value="ECO:0007669"/>
    <property type="project" value="InterPro"/>
</dbReference>
<feature type="compositionally biased region" description="Basic and acidic residues" evidence="1">
    <location>
        <begin position="397"/>
        <end position="412"/>
    </location>
</feature>
<feature type="region of interest" description="Disordered" evidence="1">
    <location>
        <begin position="124"/>
        <end position="281"/>
    </location>
</feature>
<dbReference type="Gene3D" id="1.20.5.170">
    <property type="match status" value="1"/>
</dbReference>
<feature type="compositionally biased region" description="Basic and acidic residues" evidence="1">
    <location>
        <begin position="242"/>
        <end position="279"/>
    </location>
</feature>
<dbReference type="AlphaFoldDB" id="A0A2A6B797"/>
<gene>
    <name evidence="2" type="primary">WBGene00271981</name>
</gene>
<sequence length="502" mass="57602">MYNGINSLTESDLVHLSDCQLLELNNPSVDGGYGTDYSPQSAGSVEIPDFQHSLTEADYEHIKACNYPRNFLIDRTDEIYMYGNESDSTYEESSGQSETEGINHQQSHVAPYNGMHTAREGRVTRLSTQMQQQQQMQQPPPDPAFYNDPRQPNPQWIHNQNYGHGSQQQFFNHVGDGDGDEPMDGDDDYQPQGREFARPPQTPLASVASTSAQHQRVSSRSRDTSSQMSETGSEKKRKPYTLKKDVDRADPKYKFQRKKNNESVKRTREKKSREEEEKKRKINDKMNAMKSSLKHYVPANQGHQAHPIVRPQIFGDDWRQPQPQSISSGRRHTMMAGGEREMIDGQGGSGFAYSSEQIIDSRLPYSTRSMGDLSIDSSQSNDQMSAEPSKPTRQYKLKSDVERNKPENLELRKKNRVAVKKCRKKKEEEAKKKEEEAEENEQRNTEEKESMRRIIMRLMERIGEYETMQLAPGIGSSPIENDLFHELYHNVFPNRPVPSYPN</sequence>
<accession>A0A8R1UJP0</accession>
<protein>
    <submittedName>
        <fullName evidence="2">Uncharacterized protein</fullName>
    </submittedName>
</protein>
<dbReference type="Proteomes" id="UP000005239">
    <property type="component" value="Unassembled WGS sequence"/>
</dbReference>
<evidence type="ECO:0000313" key="2">
    <source>
        <dbReference type="EnsemblMetazoa" id="PPA33612.1"/>
    </source>
</evidence>
<evidence type="ECO:0000256" key="1">
    <source>
        <dbReference type="SAM" id="MobiDB-lite"/>
    </source>
</evidence>
<dbReference type="SUPFAM" id="SSF57959">
    <property type="entry name" value="Leucine zipper domain"/>
    <property type="match status" value="1"/>
</dbReference>
<evidence type="ECO:0000313" key="3">
    <source>
        <dbReference type="Proteomes" id="UP000005239"/>
    </source>
</evidence>
<accession>A0A2A6B797</accession>
<feature type="compositionally biased region" description="Basic residues" evidence="1">
    <location>
        <begin position="413"/>
        <end position="424"/>
    </location>
</feature>